<dbReference type="EMBL" id="JACAQB010000024">
    <property type="protein sequence ID" value="NWB99568.1"/>
    <property type="molecule type" value="Genomic_DNA"/>
</dbReference>
<proteinExistence type="predicted"/>
<sequence length="152" mass="16467">MPNILVKIPKGSFLGDHRTALVKKINEAAAAAEQIPADPNKRFLCWVVIDEVDAGGWTCGSVDMMSQLIPCVAMVYVPAGVLDDEARSHYVQLMHAAFKESLPPDEKRQLATSVVLHEVADGAWGGNGAIWHLPQFAKAAGFTHLQHLLESA</sequence>
<dbReference type="Gene3D" id="3.30.429.10">
    <property type="entry name" value="Macrophage Migration Inhibitory Factor"/>
    <property type="match status" value="1"/>
</dbReference>
<dbReference type="AlphaFoldDB" id="A0A7Y7XIN2"/>
<dbReference type="Proteomes" id="UP000539985">
    <property type="component" value="Unassembled WGS sequence"/>
</dbReference>
<evidence type="ECO:0000313" key="2">
    <source>
        <dbReference type="Proteomes" id="UP000539985"/>
    </source>
</evidence>
<dbReference type="InterPro" id="IPR014347">
    <property type="entry name" value="Tautomerase/MIF_sf"/>
</dbReference>
<dbReference type="RefSeq" id="WP_177093649.1">
    <property type="nucleotide sequence ID" value="NZ_JACAQB010000024.1"/>
</dbReference>
<gene>
    <name evidence="1" type="ORF">HX882_27145</name>
</gene>
<comment type="caution">
    <text evidence="1">The sequence shown here is derived from an EMBL/GenBank/DDBJ whole genome shotgun (WGS) entry which is preliminary data.</text>
</comment>
<evidence type="ECO:0000313" key="1">
    <source>
        <dbReference type="EMBL" id="NWB99568.1"/>
    </source>
</evidence>
<accession>A0A7Y7XIN2</accession>
<organism evidence="1 2">
    <name type="scientific">Pseudomonas gingeri</name>
    <dbReference type="NCBI Taxonomy" id="117681"/>
    <lineage>
        <taxon>Bacteria</taxon>
        <taxon>Pseudomonadati</taxon>
        <taxon>Pseudomonadota</taxon>
        <taxon>Gammaproteobacteria</taxon>
        <taxon>Pseudomonadales</taxon>
        <taxon>Pseudomonadaceae</taxon>
        <taxon>Pseudomonas</taxon>
    </lineage>
</organism>
<name>A0A7Y7XIN2_9PSED</name>
<reference evidence="1 2" key="1">
    <citation type="submission" date="2020-04" db="EMBL/GenBank/DDBJ databases">
        <title>Molecular characterization of pseudomonads from Agaricus bisporus reveal novel blotch 2 pathogens in Western Europe.</title>
        <authorList>
            <person name="Taparia T."/>
            <person name="Krijger M."/>
            <person name="Haynes E."/>
            <person name="Elpinstone J.G."/>
            <person name="Noble R."/>
            <person name="Van Der Wolf J."/>
        </authorList>
    </citation>
    <scope>NUCLEOTIDE SEQUENCE [LARGE SCALE GENOMIC DNA]</scope>
    <source>
        <strain evidence="1 2">H7001</strain>
    </source>
</reference>
<protein>
    <submittedName>
        <fullName evidence="1">Tautomerase</fullName>
    </submittedName>
</protein>